<organism evidence="1 2">
    <name type="scientific">Melastoma candidum</name>
    <dbReference type="NCBI Taxonomy" id="119954"/>
    <lineage>
        <taxon>Eukaryota</taxon>
        <taxon>Viridiplantae</taxon>
        <taxon>Streptophyta</taxon>
        <taxon>Embryophyta</taxon>
        <taxon>Tracheophyta</taxon>
        <taxon>Spermatophyta</taxon>
        <taxon>Magnoliopsida</taxon>
        <taxon>eudicotyledons</taxon>
        <taxon>Gunneridae</taxon>
        <taxon>Pentapetalae</taxon>
        <taxon>rosids</taxon>
        <taxon>malvids</taxon>
        <taxon>Myrtales</taxon>
        <taxon>Melastomataceae</taxon>
        <taxon>Melastomatoideae</taxon>
        <taxon>Melastomateae</taxon>
        <taxon>Melastoma</taxon>
    </lineage>
</organism>
<reference evidence="2" key="1">
    <citation type="journal article" date="2023" name="Front. Plant Sci.">
        <title>Chromosomal-level genome assembly of Melastoma candidum provides insights into trichome evolution.</title>
        <authorList>
            <person name="Zhong Y."/>
            <person name="Wu W."/>
            <person name="Sun C."/>
            <person name="Zou P."/>
            <person name="Liu Y."/>
            <person name="Dai S."/>
            <person name="Zhou R."/>
        </authorList>
    </citation>
    <scope>NUCLEOTIDE SEQUENCE [LARGE SCALE GENOMIC DNA]</scope>
</reference>
<keyword evidence="2" id="KW-1185">Reference proteome</keyword>
<evidence type="ECO:0000313" key="2">
    <source>
        <dbReference type="Proteomes" id="UP001057402"/>
    </source>
</evidence>
<gene>
    <name evidence="1" type="ORF">MLD38_030038</name>
</gene>
<dbReference type="Proteomes" id="UP001057402">
    <property type="component" value="Chromosome 9"/>
</dbReference>
<accession>A0ACB9MMC1</accession>
<evidence type="ECO:0000313" key="1">
    <source>
        <dbReference type="EMBL" id="KAI4324559.1"/>
    </source>
</evidence>
<protein>
    <submittedName>
        <fullName evidence="1">Uncharacterized protein</fullName>
    </submittedName>
</protein>
<sequence>MGTGRHCGCRTSCNAATAMVLVLVLVAVVISLVVIFKVKPPMTHVSSITPRNVTVALDLARLQVHLNMTLGVDLSLKNPNRASFEYGNSSAMLSYRGEFVGEAPIPAGEVLPNETKRMELILTVMADRLLLSNSALISDVAAGRIVFTSYTRLSGKVRFFGAVKVRGSTTARCEFSVFIGNNTIGDQSCKYKTN</sequence>
<dbReference type="EMBL" id="CM042888">
    <property type="protein sequence ID" value="KAI4324559.1"/>
    <property type="molecule type" value="Genomic_DNA"/>
</dbReference>
<proteinExistence type="predicted"/>
<name>A0ACB9MMC1_9MYRT</name>
<comment type="caution">
    <text evidence="1">The sequence shown here is derived from an EMBL/GenBank/DDBJ whole genome shotgun (WGS) entry which is preliminary data.</text>
</comment>